<feature type="compositionally biased region" description="Polar residues" evidence="1">
    <location>
        <begin position="260"/>
        <end position="270"/>
    </location>
</feature>
<evidence type="ECO:0000256" key="1">
    <source>
        <dbReference type="SAM" id="MobiDB-lite"/>
    </source>
</evidence>
<accession>A0A2D3UMS5</accession>
<dbReference type="RefSeq" id="XP_023622557.1">
    <property type="nucleotide sequence ID" value="XM_023766789.1"/>
</dbReference>
<dbReference type="OrthoDB" id="8033832at2759"/>
<evidence type="ECO:0008006" key="4">
    <source>
        <dbReference type="Google" id="ProtNLM"/>
    </source>
</evidence>
<dbReference type="GeneID" id="35596739"/>
<name>A0A2D3UMS5_9PEZI</name>
<evidence type="ECO:0000313" key="3">
    <source>
        <dbReference type="Proteomes" id="UP000225277"/>
    </source>
</evidence>
<feature type="compositionally biased region" description="Basic and acidic residues" evidence="1">
    <location>
        <begin position="19"/>
        <end position="29"/>
    </location>
</feature>
<dbReference type="Gene3D" id="3.30.70.330">
    <property type="match status" value="1"/>
</dbReference>
<reference evidence="2 3" key="1">
    <citation type="submission" date="2016-03" db="EMBL/GenBank/DDBJ databases">
        <authorList>
            <person name="Ploux O."/>
        </authorList>
    </citation>
    <scope>NUCLEOTIDE SEQUENCE [LARGE SCALE GENOMIC DNA]</scope>
    <source>
        <strain evidence="2 3">URUG2</strain>
    </source>
</reference>
<evidence type="ECO:0000313" key="2">
    <source>
        <dbReference type="EMBL" id="CZT15661.1"/>
    </source>
</evidence>
<feature type="region of interest" description="Disordered" evidence="1">
    <location>
        <begin position="260"/>
        <end position="358"/>
    </location>
</feature>
<feature type="compositionally biased region" description="Low complexity" evidence="1">
    <location>
        <begin position="278"/>
        <end position="288"/>
    </location>
</feature>
<organism evidence="2 3">
    <name type="scientific">Ramularia collo-cygni</name>
    <dbReference type="NCBI Taxonomy" id="112498"/>
    <lineage>
        <taxon>Eukaryota</taxon>
        <taxon>Fungi</taxon>
        <taxon>Dikarya</taxon>
        <taxon>Ascomycota</taxon>
        <taxon>Pezizomycotina</taxon>
        <taxon>Dothideomycetes</taxon>
        <taxon>Dothideomycetidae</taxon>
        <taxon>Mycosphaerellales</taxon>
        <taxon>Mycosphaerellaceae</taxon>
        <taxon>Ramularia</taxon>
    </lineage>
</organism>
<proteinExistence type="predicted"/>
<feature type="region of interest" description="Disordered" evidence="1">
    <location>
        <begin position="1"/>
        <end position="88"/>
    </location>
</feature>
<keyword evidence="3" id="KW-1185">Reference proteome</keyword>
<feature type="compositionally biased region" description="Basic and acidic residues" evidence="1">
    <location>
        <begin position="75"/>
        <end position="88"/>
    </location>
</feature>
<protein>
    <recommendedName>
        <fullName evidence="4">Nucleoporin NUP53</fullName>
    </recommendedName>
</protein>
<dbReference type="STRING" id="112498.A0A2D3UMS5"/>
<dbReference type="InterPro" id="IPR012677">
    <property type="entry name" value="Nucleotide-bd_a/b_plait_sf"/>
</dbReference>
<dbReference type="EMBL" id="FJUY01000001">
    <property type="protein sequence ID" value="CZT15661.1"/>
    <property type="molecule type" value="Genomic_DNA"/>
</dbReference>
<sequence length="438" mass="48581">MYSQFRNPRAPGVQIHAVPESERAVDSNGRRLPWGYDYSTTANAEASDRREPVDKGPFGRSMRRSRSGFSRSRSKTAEPRREEDRIRAENMAAEDAIFGSMKKISSGKDEAGAEGAEKVARAAHVAECESEPTEVFLYGFGEELQWAAIDFYERVSSGIILEDYERQPPGQRFDVSRSMGRNRAQKSLSRAAMRKKNKFAGGEHWIKVTFDSRKASELAISRSPHTIKGYLVYAEPYQGRGPTRDEPLFATQAGVQITSDVLPPSFSTDDPFNRRSSESATMSSATATDGVRDQQQERGQQRPPWGFVSTNNLDDSPTASSSTFNNNALSPRAQTTATPARSTGFEQDALSDATPRPRGFRVEGAVRAVVLPAEMALAPKTAKTSWTSWIGASEIIGSAVPRKENGTFDWDRASFYWQLFMFIDLWLGTDFCGMKGDD</sequence>
<feature type="compositionally biased region" description="Basic and acidic residues" evidence="1">
    <location>
        <begin position="290"/>
        <end position="300"/>
    </location>
</feature>
<feature type="compositionally biased region" description="Polar residues" evidence="1">
    <location>
        <begin position="308"/>
        <end position="345"/>
    </location>
</feature>
<dbReference type="AlphaFoldDB" id="A0A2D3UMS5"/>
<gene>
    <name evidence="2" type="ORF">RCC_01495</name>
</gene>
<dbReference type="Proteomes" id="UP000225277">
    <property type="component" value="Unassembled WGS sequence"/>
</dbReference>